<dbReference type="PANTHER" id="PTHR11092">
    <property type="entry name" value="SUGAR NUCLEOTIDE EPIMERASE RELATED"/>
    <property type="match status" value="1"/>
</dbReference>
<dbReference type="RefSeq" id="WP_178932070.1">
    <property type="nucleotide sequence ID" value="NZ_JACBAZ010000002.1"/>
</dbReference>
<dbReference type="InterPro" id="IPR013549">
    <property type="entry name" value="DUF1731"/>
</dbReference>
<dbReference type="InterPro" id="IPR010099">
    <property type="entry name" value="SDR39U1"/>
</dbReference>
<evidence type="ECO:0000313" key="4">
    <source>
        <dbReference type="EMBL" id="NWK55559.1"/>
    </source>
</evidence>
<evidence type="ECO:0000313" key="5">
    <source>
        <dbReference type="Proteomes" id="UP000557872"/>
    </source>
</evidence>
<organism evidence="4 5">
    <name type="scientific">Oceaniferula marina</name>
    <dbReference type="NCBI Taxonomy" id="2748318"/>
    <lineage>
        <taxon>Bacteria</taxon>
        <taxon>Pseudomonadati</taxon>
        <taxon>Verrucomicrobiota</taxon>
        <taxon>Verrucomicrobiia</taxon>
        <taxon>Verrucomicrobiales</taxon>
        <taxon>Verrucomicrobiaceae</taxon>
        <taxon>Oceaniferula</taxon>
    </lineage>
</organism>
<sequence length="300" mass="32060">MQILITGSTGLLGRALSRKLRAAGHKVIGLSRRKAGSGSTAFWDPEQGVIELPEGQALDAVIHLAGENIADGRWSDAKKERVVQSRVASTRLLVEHLVAMPTPPKVIISASGIGYYGETGDESVDESSPSGDLFISEVCRDWEHASMLATDAGIRVVHARLGMVISGEGGALVKMLPAFKLGLGGVVGSGRQWMSWIGLNDVVGLLELMLEDERLMGAVNLVAPEPSTNREFTHVLARVLKRPALVPMPVFLVKLLFGQMGEELLLASCRVSPQVVLDSGYDYCHRSLEAALTAAVAGEM</sequence>
<dbReference type="InterPro" id="IPR036291">
    <property type="entry name" value="NAD(P)-bd_dom_sf"/>
</dbReference>
<evidence type="ECO:0000259" key="2">
    <source>
        <dbReference type="Pfam" id="PF01370"/>
    </source>
</evidence>
<reference evidence="4 5" key="1">
    <citation type="submission" date="2020-07" db="EMBL/GenBank/DDBJ databases">
        <title>Roseicoccus Jingziensis gen. nov., sp. nov., isolated from coastal seawater.</title>
        <authorList>
            <person name="Feng X."/>
        </authorList>
    </citation>
    <scope>NUCLEOTIDE SEQUENCE [LARGE SCALE GENOMIC DNA]</scope>
    <source>
        <strain evidence="4 5">N1E253</strain>
    </source>
</reference>
<name>A0A851GEF9_9BACT</name>
<dbReference type="Proteomes" id="UP000557872">
    <property type="component" value="Unassembled WGS sequence"/>
</dbReference>
<dbReference type="Pfam" id="PF08338">
    <property type="entry name" value="DUF1731"/>
    <property type="match status" value="1"/>
</dbReference>
<dbReference type="Gene3D" id="3.40.50.720">
    <property type="entry name" value="NAD(P)-binding Rossmann-like Domain"/>
    <property type="match status" value="1"/>
</dbReference>
<comment type="similarity">
    <text evidence="1">Belongs to the NAD(P)-dependent epimerase/dehydratase family. SDR39U1 subfamily.</text>
</comment>
<dbReference type="NCBIfam" id="TIGR01777">
    <property type="entry name" value="yfcH"/>
    <property type="match status" value="1"/>
</dbReference>
<dbReference type="InterPro" id="IPR001509">
    <property type="entry name" value="Epimerase_deHydtase"/>
</dbReference>
<protein>
    <submittedName>
        <fullName evidence="4">TIGR01777 family protein</fullName>
    </submittedName>
</protein>
<dbReference type="PANTHER" id="PTHR11092:SF0">
    <property type="entry name" value="EPIMERASE FAMILY PROTEIN SDR39U1"/>
    <property type="match status" value="1"/>
</dbReference>
<accession>A0A851GEF9</accession>
<comment type="caution">
    <text evidence="4">The sequence shown here is derived from an EMBL/GenBank/DDBJ whole genome shotgun (WGS) entry which is preliminary data.</text>
</comment>
<dbReference type="Pfam" id="PF01370">
    <property type="entry name" value="Epimerase"/>
    <property type="match status" value="1"/>
</dbReference>
<feature type="domain" description="DUF1731" evidence="3">
    <location>
        <begin position="248"/>
        <end position="294"/>
    </location>
</feature>
<keyword evidence="5" id="KW-1185">Reference proteome</keyword>
<dbReference type="AlphaFoldDB" id="A0A851GEF9"/>
<proteinExistence type="inferred from homology"/>
<evidence type="ECO:0000259" key="3">
    <source>
        <dbReference type="Pfam" id="PF08338"/>
    </source>
</evidence>
<dbReference type="EMBL" id="JACBAZ010000002">
    <property type="protein sequence ID" value="NWK55559.1"/>
    <property type="molecule type" value="Genomic_DNA"/>
</dbReference>
<evidence type="ECO:0000256" key="1">
    <source>
        <dbReference type="ARBA" id="ARBA00009353"/>
    </source>
</evidence>
<feature type="domain" description="NAD-dependent epimerase/dehydratase" evidence="2">
    <location>
        <begin position="3"/>
        <end position="213"/>
    </location>
</feature>
<gene>
    <name evidence="4" type="ORF">HW115_08045</name>
</gene>
<dbReference type="SUPFAM" id="SSF51735">
    <property type="entry name" value="NAD(P)-binding Rossmann-fold domains"/>
    <property type="match status" value="1"/>
</dbReference>